<dbReference type="EMBL" id="CAIX01000127">
    <property type="protein sequence ID" value="CCI46455.1"/>
    <property type="molecule type" value="Genomic_DNA"/>
</dbReference>
<keyword evidence="2" id="KW-1185">Reference proteome</keyword>
<protein>
    <submittedName>
        <fullName evidence="1">Uncharacterized protein</fullName>
    </submittedName>
</protein>
<proteinExistence type="predicted"/>
<accession>A0A024GI78</accession>
<name>A0A024GI78_9STRA</name>
<dbReference type="Proteomes" id="UP000053237">
    <property type="component" value="Unassembled WGS sequence"/>
</dbReference>
<dbReference type="InParanoid" id="A0A024GI78"/>
<sequence length="112" mass="12827">MHDLLASDNVEKMCLHSVYILFDSIAASHVLEKFASFLWSTFKAVGALKLLLIDECLRSQSLYLYLPPANTRYGYKAGKKSCVYFSYIRAGNTNNVKYFQLRCFIYDVCLMG</sequence>
<reference evidence="1 2" key="1">
    <citation type="submission" date="2012-05" db="EMBL/GenBank/DDBJ databases">
        <title>Recombination and specialization in a pathogen metapopulation.</title>
        <authorList>
            <person name="Gardiner A."/>
            <person name="Kemen E."/>
            <person name="Schultz-Larsen T."/>
            <person name="MacLean D."/>
            <person name="Van Oosterhout C."/>
            <person name="Jones J.D.G."/>
        </authorList>
    </citation>
    <scope>NUCLEOTIDE SEQUENCE [LARGE SCALE GENOMIC DNA]</scope>
    <source>
        <strain evidence="1 2">Ac Nc2</strain>
    </source>
</reference>
<comment type="caution">
    <text evidence="1">The sequence shown here is derived from an EMBL/GenBank/DDBJ whole genome shotgun (WGS) entry which is preliminary data.</text>
</comment>
<gene>
    <name evidence="1" type="ORF">BN9_073840</name>
</gene>
<evidence type="ECO:0000313" key="2">
    <source>
        <dbReference type="Proteomes" id="UP000053237"/>
    </source>
</evidence>
<organism evidence="1 2">
    <name type="scientific">Albugo candida</name>
    <dbReference type="NCBI Taxonomy" id="65357"/>
    <lineage>
        <taxon>Eukaryota</taxon>
        <taxon>Sar</taxon>
        <taxon>Stramenopiles</taxon>
        <taxon>Oomycota</taxon>
        <taxon>Peronosporomycetes</taxon>
        <taxon>Albuginales</taxon>
        <taxon>Albuginaceae</taxon>
        <taxon>Albugo</taxon>
    </lineage>
</organism>
<evidence type="ECO:0000313" key="1">
    <source>
        <dbReference type="EMBL" id="CCI46455.1"/>
    </source>
</evidence>
<dbReference type="AlphaFoldDB" id="A0A024GI78"/>